<organism evidence="5 6">
    <name type="scientific">Marinicauda pacifica</name>
    <dbReference type="NCBI Taxonomy" id="1133559"/>
    <lineage>
        <taxon>Bacteria</taxon>
        <taxon>Pseudomonadati</taxon>
        <taxon>Pseudomonadota</taxon>
        <taxon>Alphaproteobacteria</taxon>
        <taxon>Maricaulales</taxon>
        <taxon>Maricaulaceae</taxon>
        <taxon>Marinicauda</taxon>
    </lineage>
</organism>
<evidence type="ECO:0000256" key="4">
    <source>
        <dbReference type="SAM" id="MobiDB-lite"/>
    </source>
</evidence>
<keyword evidence="6" id="KW-1185">Reference proteome</keyword>
<dbReference type="SUPFAM" id="SSF54565">
    <property type="entry name" value="Ribosomal protein S16"/>
    <property type="match status" value="1"/>
</dbReference>
<dbReference type="Gene3D" id="3.30.1320.10">
    <property type="match status" value="1"/>
</dbReference>
<gene>
    <name evidence="3 5" type="primary">rpsP</name>
    <name evidence="5" type="ORF">E5162_12170</name>
</gene>
<dbReference type="NCBIfam" id="TIGR00002">
    <property type="entry name" value="S16"/>
    <property type="match status" value="1"/>
</dbReference>
<protein>
    <recommendedName>
        <fullName evidence="3">Small ribosomal subunit protein bS16</fullName>
    </recommendedName>
</protein>
<evidence type="ECO:0000256" key="2">
    <source>
        <dbReference type="ARBA" id="ARBA00023274"/>
    </source>
</evidence>
<dbReference type="RefSeq" id="WP_135945529.1">
    <property type="nucleotide sequence ID" value="NZ_BMEI01000003.1"/>
</dbReference>
<dbReference type="Proteomes" id="UP000305451">
    <property type="component" value="Unassembled WGS sequence"/>
</dbReference>
<name>A0A4S2H962_9PROT</name>
<feature type="compositionally biased region" description="Basic and acidic residues" evidence="4">
    <location>
        <begin position="84"/>
        <end position="122"/>
    </location>
</feature>
<dbReference type="PANTHER" id="PTHR12919:SF20">
    <property type="entry name" value="SMALL RIBOSOMAL SUBUNIT PROTEIN BS16M"/>
    <property type="match status" value="1"/>
</dbReference>
<comment type="caution">
    <text evidence="5">The sequence shown here is derived from an EMBL/GenBank/DDBJ whole genome shotgun (WGS) entry which is preliminary data.</text>
</comment>
<proteinExistence type="inferred from homology"/>
<dbReference type="InterPro" id="IPR000307">
    <property type="entry name" value="Ribosomal_bS16"/>
</dbReference>
<dbReference type="PANTHER" id="PTHR12919">
    <property type="entry name" value="30S RIBOSOMAL PROTEIN S16"/>
    <property type="match status" value="1"/>
</dbReference>
<sequence length="164" mass="17821">MAVKIRLSRGGAKKRPYYRIVVADARDPRDGRFIEKIGSYNPMLPKDSEERVKIDTERAAEWLKHGAVPTDRVARFLADAGLVEWKHGDNPKKGTPGEKAKEREAERAEKEAAKKEAEEEAKAAAAAPAAEDAPAEEAAAEAPAEEAKADEAPAEAETSEETKS</sequence>
<dbReference type="GO" id="GO:0003735">
    <property type="term" value="F:structural constituent of ribosome"/>
    <property type="evidence" value="ECO:0007669"/>
    <property type="project" value="InterPro"/>
</dbReference>
<comment type="similarity">
    <text evidence="3">Belongs to the bacterial ribosomal protein bS16 family.</text>
</comment>
<dbReference type="AlphaFoldDB" id="A0A4S2H962"/>
<dbReference type="Pfam" id="PF00886">
    <property type="entry name" value="Ribosomal_S16"/>
    <property type="match status" value="1"/>
</dbReference>
<dbReference type="EMBL" id="SRXV01000003">
    <property type="protein sequence ID" value="TGY92395.1"/>
    <property type="molecule type" value="Genomic_DNA"/>
</dbReference>
<feature type="region of interest" description="Disordered" evidence="4">
    <location>
        <begin position="81"/>
        <end position="164"/>
    </location>
</feature>
<keyword evidence="2 3" id="KW-0687">Ribonucleoprotein</keyword>
<accession>A0A4S2H962</accession>
<feature type="compositionally biased region" description="Low complexity" evidence="4">
    <location>
        <begin position="123"/>
        <end position="132"/>
    </location>
</feature>
<evidence type="ECO:0000256" key="3">
    <source>
        <dbReference type="HAMAP-Rule" id="MF_00385"/>
    </source>
</evidence>
<evidence type="ECO:0000313" key="6">
    <source>
        <dbReference type="Proteomes" id="UP000305451"/>
    </source>
</evidence>
<dbReference type="InterPro" id="IPR023803">
    <property type="entry name" value="Ribosomal_bS16_dom_sf"/>
</dbReference>
<dbReference type="OrthoDB" id="9807878at2"/>
<keyword evidence="1 3" id="KW-0689">Ribosomal protein</keyword>
<dbReference type="GO" id="GO:0005737">
    <property type="term" value="C:cytoplasm"/>
    <property type="evidence" value="ECO:0007669"/>
    <property type="project" value="UniProtKB-ARBA"/>
</dbReference>
<dbReference type="GO" id="GO:0006412">
    <property type="term" value="P:translation"/>
    <property type="evidence" value="ECO:0007669"/>
    <property type="project" value="UniProtKB-UniRule"/>
</dbReference>
<feature type="compositionally biased region" description="Acidic residues" evidence="4">
    <location>
        <begin position="152"/>
        <end position="164"/>
    </location>
</feature>
<dbReference type="InterPro" id="IPR020592">
    <property type="entry name" value="Ribosomal_bS16_CS"/>
</dbReference>
<dbReference type="HAMAP" id="MF_00385">
    <property type="entry name" value="Ribosomal_bS16"/>
    <property type="match status" value="1"/>
</dbReference>
<dbReference type="PROSITE" id="PS00732">
    <property type="entry name" value="RIBOSOMAL_S16"/>
    <property type="match status" value="1"/>
</dbReference>
<dbReference type="GO" id="GO:0015935">
    <property type="term" value="C:small ribosomal subunit"/>
    <property type="evidence" value="ECO:0007669"/>
    <property type="project" value="TreeGrafter"/>
</dbReference>
<evidence type="ECO:0000256" key="1">
    <source>
        <dbReference type="ARBA" id="ARBA00022980"/>
    </source>
</evidence>
<evidence type="ECO:0000313" key="5">
    <source>
        <dbReference type="EMBL" id="TGY92395.1"/>
    </source>
</evidence>
<reference evidence="5 6" key="1">
    <citation type="journal article" date="2013" name="Int. J. Syst. Evol. Microbiol.">
        <title>Marinicauda pacifica gen. nov., sp. nov., a prosthecate alphaproteobacterium of the family Hyphomonadaceae isolated from deep seawater.</title>
        <authorList>
            <person name="Zhang X.Y."/>
            <person name="Li G.W."/>
            <person name="Wang C.S."/>
            <person name="Zhang Y.J."/>
            <person name="Xu X.W."/>
            <person name="Li H."/>
            <person name="Liu A."/>
            <person name="Liu C."/>
            <person name="Xie B.B."/>
            <person name="Qin Q.L."/>
            <person name="Xu Z."/>
            <person name="Chen X.L."/>
            <person name="Zhou B.C."/>
            <person name="Zhang Y.Z."/>
        </authorList>
    </citation>
    <scope>NUCLEOTIDE SEQUENCE [LARGE SCALE GENOMIC DNA]</scope>
    <source>
        <strain evidence="5 6">P-1 km-3</strain>
    </source>
</reference>